<proteinExistence type="predicted"/>
<dbReference type="EMBL" id="HBUF01369036">
    <property type="protein sequence ID" value="CAG6725152.1"/>
    <property type="molecule type" value="Transcribed_RNA"/>
</dbReference>
<sequence length="136" mass="15785">MSGALYRPPRKLSGRRRRLRLTLKLPSTTRKWTPRLRPKLKPVFWCPRRTTPPTSSSLTIRTWCGNVCGTIVTISLRTCTIVSSTRLQTVRQADTYMRRSLRFLLARWSINVSGVDVLVSRNHSPPSRRVLDWHVM</sequence>
<dbReference type="EMBL" id="HBUF01193158">
    <property type="protein sequence ID" value="CAG6659036.1"/>
    <property type="molecule type" value="Transcribed_RNA"/>
</dbReference>
<dbReference type="EMBL" id="HBUF01163943">
    <property type="protein sequence ID" value="CAG6650794.1"/>
    <property type="molecule type" value="Transcribed_RNA"/>
</dbReference>
<dbReference type="EMBL" id="HBUF01662659">
    <property type="protein sequence ID" value="CAG6788999.1"/>
    <property type="molecule type" value="Transcribed_RNA"/>
</dbReference>
<dbReference type="EMBL" id="HBUF01163942">
    <property type="protein sequence ID" value="CAG6650789.1"/>
    <property type="molecule type" value="Transcribed_RNA"/>
</dbReference>
<dbReference type="EMBL" id="HBUF01193156">
    <property type="protein sequence ID" value="CAG6659028.1"/>
    <property type="molecule type" value="Transcribed_RNA"/>
</dbReference>
<dbReference type="EMBL" id="HBUF01369038">
    <property type="protein sequence ID" value="CAG6725160.1"/>
    <property type="molecule type" value="Transcribed_RNA"/>
</dbReference>
<dbReference type="EMBL" id="HBUF01662655">
    <property type="protein sequence ID" value="CAG6788987.1"/>
    <property type="molecule type" value="Transcribed_RNA"/>
</dbReference>
<dbReference type="EMBL" id="HBUF01193153">
    <property type="protein sequence ID" value="CAG6659018.1"/>
    <property type="molecule type" value="Transcribed_RNA"/>
</dbReference>
<protein>
    <submittedName>
        <fullName evidence="1">Uncharacterized protein</fullName>
    </submittedName>
</protein>
<dbReference type="AlphaFoldDB" id="A0A8D8RL31"/>
<dbReference type="EMBL" id="HBUF01662658">
    <property type="protein sequence ID" value="CAG6788996.1"/>
    <property type="molecule type" value="Transcribed_RNA"/>
</dbReference>
<accession>A0A8D8RL31</accession>
<dbReference type="EMBL" id="HBUF01163940">
    <property type="protein sequence ID" value="CAG6650780.1"/>
    <property type="molecule type" value="Transcribed_RNA"/>
</dbReference>
<dbReference type="EMBL" id="HBUF01662656">
    <property type="protein sequence ID" value="CAG6788990.1"/>
    <property type="molecule type" value="Transcribed_RNA"/>
</dbReference>
<dbReference type="EMBL" id="HBUF01369037">
    <property type="protein sequence ID" value="CAG6725156.1"/>
    <property type="molecule type" value="Transcribed_RNA"/>
</dbReference>
<dbReference type="EMBL" id="HBUF01193152">
    <property type="protein sequence ID" value="CAG6659014.1"/>
    <property type="molecule type" value="Transcribed_RNA"/>
</dbReference>
<dbReference type="EMBL" id="HBUF01193154">
    <property type="protein sequence ID" value="CAG6659022.1"/>
    <property type="molecule type" value="Transcribed_RNA"/>
</dbReference>
<reference evidence="1" key="1">
    <citation type="submission" date="2021-05" db="EMBL/GenBank/DDBJ databases">
        <authorList>
            <person name="Alioto T."/>
            <person name="Alioto T."/>
            <person name="Gomez Garrido J."/>
        </authorList>
    </citation>
    <scope>NUCLEOTIDE SEQUENCE</scope>
</reference>
<name>A0A8D8RL31_9HEMI</name>
<dbReference type="EMBL" id="HBUF01163944">
    <property type="protein sequence ID" value="CAG6650799.1"/>
    <property type="molecule type" value="Transcribed_RNA"/>
</dbReference>
<evidence type="ECO:0000313" key="1">
    <source>
        <dbReference type="EMBL" id="CAG6650789.1"/>
    </source>
</evidence>
<dbReference type="EMBL" id="HBUF01193155">
    <property type="protein sequence ID" value="CAG6659025.1"/>
    <property type="molecule type" value="Transcribed_RNA"/>
</dbReference>
<dbReference type="EMBL" id="HBUF01163941">
    <property type="protein sequence ID" value="CAG6650784.1"/>
    <property type="molecule type" value="Transcribed_RNA"/>
</dbReference>
<dbReference type="EMBL" id="HBUF01662660">
    <property type="protein sequence ID" value="CAG6789003.1"/>
    <property type="molecule type" value="Transcribed_RNA"/>
</dbReference>
<organism evidence="1">
    <name type="scientific">Cacopsylla melanoneura</name>
    <dbReference type="NCBI Taxonomy" id="428564"/>
    <lineage>
        <taxon>Eukaryota</taxon>
        <taxon>Metazoa</taxon>
        <taxon>Ecdysozoa</taxon>
        <taxon>Arthropoda</taxon>
        <taxon>Hexapoda</taxon>
        <taxon>Insecta</taxon>
        <taxon>Pterygota</taxon>
        <taxon>Neoptera</taxon>
        <taxon>Paraneoptera</taxon>
        <taxon>Hemiptera</taxon>
        <taxon>Sternorrhyncha</taxon>
        <taxon>Psylloidea</taxon>
        <taxon>Psyllidae</taxon>
        <taxon>Psyllinae</taxon>
        <taxon>Cacopsylla</taxon>
    </lineage>
</organism>
<dbReference type="EMBL" id="HBUF01193157">
    <property type="protein sequence ID" value="CAG6659032.1"/>
    <property type="molecule type" value="Transcribed_RNA"/>
</dbReference>
<dbReference type="EMBL" id="HBUF01662657">
    <property type="protein sequence ID" value="CAG6788993.1"/>
    <property type="molecule type" value="Transcribed_RNA"/>
</dbReference>